<gene>
    <name evidence="1" type="ORF">D1825_04955</name>
</gene>
<accession>A0A413RP55</accession>
<name>A0A413RP55_9CELL</name>
<dbReference type="AlphaFoldDB" id="A0A413RP55"/>
<evidence type="ECO:0000313" key="2">
    <source>
        <dbReference type="Proteomes" id="UP000283374"/>
    </source>
</evidence>
<sequence length="114" mass="12289">MLTMTRTMFCPRCGGPSAWTRPLAEPAGHGDAVHTAEAAISRTVCARCATAWDVWLADRRRPEAFVDVALAAPWRDALARFDHLGATANRTADVTGLRLRDTFVALPGTAALRA</sequence>
<reference evidence="1 2" key="1">
    <citation type="submission" date="2018-08" db="EMBL/GenBank/DDBJ databases">
        <title>Cellulomonas rhizosphaerae sp. nov., a novel actinomycete isolated from soil.</title>
        <authorList>
            <person name="Tian Y."/>
        </authorList>
    </citation>
    <scope>NUCLEOTIDE SEQUENCE [LARGE SCALE GENOMIC DNA]</scope>
    <source>
        <strain evidence="1 2">NEAU-TCZ24</strain>
    </source>
</reference>
<keyword evidence="2" id="KW-1185">Reference proteome</keyword>
<dbReference type="Proteomes" id="UP000283374">
    <property type="component" value="Unassembled WGS sequence"/>
</dbReference>
<evidence type="ECO:0000313" key="1">
    <source>
        <dbReference type="EMBL" id="RHA43703.1"/>
    </source>
</evidence>
<organism evidence="1 2">
    <name type="scientific">Cellulomonas rhizosphaerae</name>
    <dbReference type="NCBI Taxonomy" id="2293719"/>
    <lineage>
        <taxon>Bacteria</taxon>
        <taxon>Bacillati</taxon>
        <taxon>Actinomycetota</taxon>
        <taxon>Actinomycetes</taxon>
        <taxon>Micrococcales</taxon>
        <taxon>Cellulomonadaceae</taxon>
        <taxon>Cellulomonas</taxon>
    </lineage>
</organism>
<comment type="caution">
    <text evidence="1">The sequence shown here is derived from an EMBL/GenBank/DDBJ whole genome shotgun (WGS) entry which is preliminary data.</text>
</comment>
<protein>
    <submittedName>
        <fullName evidence="1">Uncharacterized protein</fullName>
    </submittedName>
</protein>
<proteinExistence type="predicted"/>
<dbReference type="EMBL" id="QWKP01000146">
    <property type="protein sequence ID" value="RHA43703.1"/>
    <property type="molecule type" value="Genomic_DNA"/>
</dbReference>